<gene>
    <name evidence="3" type="ORF">C8C76_15514</name>
</gene>
<comment type="caution">
    <text evidence="3">The sequence shown here is derived from an EMBL/GenBank/DDBJ whole genome shotgun (WGS) entry which is preliminary data.</text>
</comment>
<dbReference type="PANTHER" id="PTHR46558:SF4">
    <property type="entry name" value="DNA-BIDING PHAGE PROTEIN"/>
    <property type="match status" value="1"/>
</dbReference>
<evidence type="ECO:0000313" key="4">
    <source>
        <dbReference type="Proteomes" id="UP000244089"/>
    </source>
</evidence>
<dbReference type="Proteomes" id="UP000244089">
    <property type="component" value="Unassembled WGS sequence"/>
</dbReference>
<evidence type="ECO:0000259" key="2">
    <source>
        <dbReference type="PROSITE" id="PS50943"/>
    </source>
</evidence>
<dbReference type="InterPro" id="IPR001387">
    <property type="entry name" value="Cro/C1-type_HTH"/>
</dbReference>
<evidence type="ECO:0000256" key="1">
    <source>
        <dbReference type="ARBA" id="ARBA00023125"/>
    </source>
</evidence>
<dbReference type="PANTHER" id="PTHR46558">
    <property type="entry name" value="TRACRIPTIONAL REGULATORY PROTEIN-RELATED-RELATED"/>
    <property type="match status" value="1"/>
</dbReference>
<feature type="domain" description="HTH cro/C1-type" evidence="2">
    <location>
        <begin position="11"/>
        <end position="65"/>
    </location>
</feature>
<dbReference type="SUPFAM" id="SSF47413">
    <property type="entry name" value="lambda repressor-like DNA-binding domains"/>
    <property type="match status" value="1"/>
</dbReference>
<reference evidence="3 4" key="1">
    <citation type="submission" date="2018-04" db="EMBL/GenBank/DDBJ databases">
        <title>Subsurface microbial communities from deep shales in Ohio and West Virginia, USA.</title>
        <authorList>
            <person name="Wrighton K."/>
        </authorList>
    </citation>
    <scope>NUCLEOTIDE SEQUENCE [LARGE SCALE GENOMIC DNA]</scope>
    <source>
        <strain evidence="3 4">WC1</strain>
    </source>
</reference>
<name>A0A2T5RFF8_9FIRM</name>
<evidence type="ECO:0000313" key="3">
    <source>
        <dbReference type="EMBL" id="PTV93048.1"/>
    </source>
</evidence>
<dbReference type="Pfam" id="PF01381">
    <property type="entry name" value="HTH_3"/>
    <property type="match status" value="1"/>
</dbReference>
<dbReference type="InterPro" id="IPR010982">
    <property type="entry name" value="Lambda_DNA-bd_dom_sf"/>
</dbReference>
<dbReference type="GO" id="GO:0003677">
    <property type="term" value="F:DNA binding"/>
    <property type="evidence" value="ECO:0007669"/>
    <property type="project" value="UniProtKB-KW"/>
</dbReference>
<protein>
    <submittedName>
        <fullName evidence="3">Helix-turn-helix protein</fullName>
    </submittedName>
</protein>
<proteinExistence type="predicted"/>
<dbReference type="RefSeq" id="WP_108142787.1">
    <property type="nucleotide sequence ID" value="NZ_QAXS01000055.1"/>
</dbReference>
<dbReference type="SMART" id="SM00530">
    <property type="entry name" value="HTH_XRE"/>
    <property type="match status" value="1"/>
</dbReference>
<dbReference type="CDD" id="cd00093">
    <property type="entry name" value="HTH_XRE"/>
    <property type="match status" value="1"/>
</dbReference>
<dbReference type="AlphaFoldDB" id="A0A2T5RFF8"/>
<keyword evidence="1" id="KW-0238">DNA-binding</keyword>
<sequence>MINYEKIAKRLKEARLDMNYSQQEVADLIGKKRSQISYYETGARKINLSLLNKFSNLYGKSIEYFIGEKTEEEQLEIAHRSTDIKQDDLEKIEWAKNFVNNLYELKNMQEVK</sequence>
<dbReference type="EMBL" id="QAXS01000055">
    <property type="protein sequence ID" value="PTV93048.1"/>
    <property type="molecule type" value="Genomic_DNA"/>
</dbReference>
<dbReference type="Gene3D" id="1.10.260.40">
    <property type="entry name" value="lambda repressor-like DNA-binding domains"/>
    <property type="match status" value="1"/>
</dbReference>
<dbReference type="OrthoDB" id="9813662at2"/>
<dbReference type="PROSITE" id="PS50943">
    <property type="entry name" value="HTH_CROC1"/>
    <property type="match status" value="1"/>
</dbReference>
<organism evidence="3 4">
    <name type="scientific">Halanaerobium saccharolyticum</name>
    <dbReference type="NCBI Taxonomy" id="43595"/>
    <lineage>
        <taxon>Bacteria</taxon>
        <taxon>Bacillati</taxon>
        <taxon>Bacillota</taxon>
        <taxon>Clostridia</taxon>
        <taxon>Halanaerobiales</taxon>
        <taxon>Halanaerobiaceae</taxon>
        <taxon>Halanaerobium</taxon>
    </lineage>
</organism>
<accession>A0A2T5RFF8</accession>